<evidence type="ECO:0000256" key="9">
    <source>
        <dbReference type="ARBA" id="ARBA00023125"/>
    </source>
</evidence>
<dbReference type="SMART" id="SM00349">
    <property type="entry name" value="KRAB"/>
    <property type="match status" value="3"/>
</dbReference>
<accession>A0AA41SNC8</accession>
<proteinExistence type="inferred from homology"/>
<evidence type="ECO:0000259" key="15">
    <source>
        <dbReference type="PROSITE" id="PS50805"/>
    </source>
</evidence>
<dbReference type="PROSITE" id="PS00028">
    <property type="entry name" value="ZINC_FINGER_C2H2_1"/>
    <property type="match status" value="15"/>
</dbReference>
<dbReference type="InterPro" id="IPR013087">
    <property type="entry name" value="Znf_C2H2_type"/>
</dbReference>
<feature type="domain" description="C2H2-type" evidence="14">
    <location>
        <begin position="959"/>
        <end position="986"/>
    </location>
</feature>
<dbReference type="FunFam" id="3.30.160.60:FF:002254">
    <property type="entry name" value="Zinc finger protein 540"/>
    <property type="match status" value="2"/>
</dbReference>
<dbReference type="Gene3D" id="6.10.140.140">
    <property type="match status" value="3"/>
</dbReference>
<evidence type="ECO:0000256" key="2">
    <source>
        <dbReference type="ARBA" id="ARBA00004604"/>
    </source>
</evidence>
<feature type="region of interest" description="Disordered" evidence="13">
    <location>
        <begin position="179"/>
        <end position="272"/>
    </location>
</feature>
<dbReference type="Gene3D" id="3.30.160.60">
    <property type="entry name" value="Classic Zinc Finger"/>
    <property type="match status" value="17"/>
</dbReference>
<dbReference type="GO" id="GO:0005730">
    <property type="term" value="C:nucleolus"/>
    <property type="evidence" value="ECO:0007669"/>
    <property type="project" value="UniProtKB-SubCell"/>
</dbReference>
<feature type="domain" description="Brix" evidence="16">
    <location>
        <begin position="1"/>
        <end position="148"/>
    </location>
</feature>
<dbReference type="FunFam" id="3.30.160.60:FF:000044">
    <property type="entry name" value="zinc finger protein 37 homolog"/>
    <property type="match status" value="1"/>
</dbReference>
<feature type="domain" description="KRAB" evidence="15">
    <location>
        <begin position="277"/>
        <end position="348"/>
    </location>
</feature>
<dbReference type="FunFam" id="3.30.160.60:FF:000557">
    <property type="entry name" value="zinc finger and SCAN domain-containing protein 29"/>
    <property type="match status" value="1"/>
</dbReference>
<feature type="domain" description="C2H2-type" evidence="14">
    <location>
        <begin position="1043"/>
        <end position="1070"/>
    </location>
</feature>
<dbReference type="InterPro" id="IPR001909">
    <property type="entry name" value="KRAB"/>
</dbReference>
<dbReference type="Pfam" id="PF01352">
    <property type="entry name" value="KRAB"/>
    <property type="match status" value="3"/>
</dbReference>
<feature type="domain" description="C2H2-type" evidence="14">
    <location>
        <begin position="791"/>
        <end position="818"/>
    </location>
</feature>
<evidence type="ECO:0000313" key="17">
    <source>
        <dbReference type="EMBL" id="MBZ3869069.1"/>
    </source>
</evidence>
<dbReference type="PANTHER" id="PTHR23235">
    <property type="entry name" value="KRUEPPEL-LIKE TRANSCRIPTION FACTOR"/>
    <property type="match status" value="1"/>
</dbReference>
<dbReference type="GO" id="GO:0019843">
    <property type="term" value="F:rRNA binding"/>
    <property type="evidence" value="ECO:0007669"/>
    <property type="project" value="InterPro"/>
</dbReference>
<keyword evidence="5" id="KW-0677">Repeat</keyword>
<dbReference type="Pfam" id="PF00096">
    <property type="entry name" value="zf-C2H2"/>
    <property type="match status" value="15"/>
</dbReference>
<evidence type="ECO:0000256" key="7">
    <source>
        <dbReference type="ARBA" id="ARBA00022833"/>
    </source>
</evidence>
<feature type="domain" description="C2H2-type" evidence="14">
    <location>
        <begin position="763"/>
        <end position="790"/>
    </location>
</feature>
<keyword evidence="10" id="KW-0804">Transcription</keyword>
<evidence type="ECO:0000256" key="1">
    <source>
        <dbReference type="ARBA" id="ARBA00003767"/>
    </source>
</evidence>
<evidence type="ECO:0000256" key="10">
    <source>
        <dbReference type="ARBA" id="ARBA00023163"/>
    </source>
</evidence>
<dbReference type="AlphaFoldDB" id="A0AA41SNC8"/>
<keyword evidence="18" id="KW-1185">Reference proteome</keyword>
<dbReference type="FunFam" id="3.30.160.60:FF:000765">
    <property type="entry name" value="Zinc finger 45-like"/>
    <property type="match status" value="1"/>
</dbReference>
<dbReference type="SMART" id="SM00355">
    <property type="entry name" value="ZnF_C2H2"/>
    <property type="match status" value="16"/>
</dbReference>
<dbReference type="Pfam" id="PF04427">
    <property type="entry name" value="Brix"/>
    <property type="match status" value="1"/>
</dbReference>
<feature type="domain" description="C2H2-type" evidence="14">
    <location>
        <begin position="707"/>
        <end position="734"/>
    </location>
</feature>
<evidence type="ECO:0000259" key="14">
    <source>
        <dbReference type="PROSITE" id="PS50157"/>
    </source>
</evidence>
<dbReference type="FunFam" id="3.30.160.60:FF:000710">
    <property type="entry name" value="Zinc finger protein 768"/>
    <property type="match status" value="1"/>
</dbReference>
<dbReference type="FunFam" id="3.30.160.60:FF:000963">
    <property type="entry name" value="zinc finger protein 546"/>
    <property type="match status" value="1"/>
</dbReference>
<evidence type="ECO:0000256" key="8">
    <source>
        <dbReference type="ARBA" id="ARBA00023015"/>
    </source>
</evidence>
<keyword evidence="8" id="KW-0805">Transcription regulation</keyword>
<feature type="domain" description="C2H2-type" evidence="14">
    <location>
        <begin position="1127"/>
        <end position="1154"/>
    </location>
</feature>
<name>A0AA41SNC8_SCICA</name>
<comment type="caution">
    <text evidence="17">The sequence shown here is derived from an EMBL/GenBank/DDBJ whole genome shotgun (WGS) entry which is preliminary data.</text>
</comment>
<dbReference type="FunFam" id="3.30.160.60:FF:001116">
    <property type="entry name" value="Zinc finger protein 562"/>
    <property type="match status" value="2"/>
</dbReference>
<gene>
    <name evidence="17" type="ORF">SUZIE_101095</name>
</gene>
<sequence>MFQNLFPSIKEHKVDLNTIKRCLLINYNADSQELDFRHYSIKVGASRGMKKLLQEKFPNMSHLQDISELLATGAGLSESEAEPDGEHNLTELPQAVAGRGNMRAQQSAVQLTEGRPSLEAPSPKEELTPPIGPRMTLQLIKIQEGVGEGSVLFHSFMHKTEEELQAILAAKEEKLQLKAQRQNQQAQNVQRKQERREAHKKKSLAGMKRARADGDSDAEDPGAPPEAEGAAQQEEEEDEAEYFRQAVGEEPDEDMFPRVTKQRLHTGPPGKKQRHLVTFEDVAVDFTQEEWILLDQTHRDLYRDVMLENYQNLASVGIFLSRVPVYLLQEKIKTERMVADCLTNCYQNLVTFEDVAVDFTQEEWILLDQTHRDLYRDVMLENYQNLASVGCEPIKPNLIYWLEQEEDLWTVQSGDLQEWKMLLNTKEATLQQDFLREQTSNGIKTNLVIFEDVAVDFTQEEWILLDQTQRDLYRDVMLENYQNLASLGCEPIKPSLISWLEQEENVQTGLQEWKMQVSTEESAFQQNILREQISSGIKMVGNHSAGELYNYLQYGEIFSEHSYFKTHMKIQNSRNPCDSNQYGRYFPTPHKTSTEETLSALSQCERAFSLTPNVIYQRNVTQDKSFECNDYAFLSQPYFQAHLRNHNGEKLFELKQYAGDFTFPTNGTVPIQMYTIKAYECKVCGKVFGYSSNLNSHMRTHTGEKPYECKVCGKVFGYSSNLNSHMRTHTGEKLYECKECGKSFTTSSSLTEHFRIHTGEKPYKCKECGKAFTKRSGLTTHVQTHTGEKPYVCKACGKAFTAASNLTEHLRIHTGEKPYQCEECGKAFHASSYLRKHIRTHTGEKPYECEKCGKAFHASSYLRKHVRTHTGERPYQCRECGKAYKRCYLLTEHLKTHTVEKPFECKLCGKSFRSSACRNKHIRIHTGVKPYKCKYCGKAFTVSSSLAEHVRTHTGERPYECKECGKAFTTSSCLIVHIRTHTGEKPYECKECGKAYKRCYLLTEHVKTHTGEKPFQCKVCGKFFGNSSCLNKHVRIHTGIKPYKCKYCGKAFTVSSSLAEHVRTHTGEKPYECKECGKSFTTSSNLYHHVRIHTREKPYKYQECGNTYNRLYLLTEHLITQTEQKPFEWKECRKSFRNSSRLNHHTGIFTDEKPY</sequence>
<dbReference type="GO" id="GO:0006364">
    <property type="term" value="P:rRNA processing"/>
    <property type="evidence" value="ECO:0007669"/>
    <property type="project" value="InterPro"/>
</dbReference>
<comment type="subcellular location">
    <subcellularLocation>
        <location evidence="2">Nucleus</location>
        <location evidence="2">Nucleolus</location>
    </subcellularLocation>
</comment>
<evidence type="ECO:0000256" key="13">
    <source>
        <dbReference type="SAM" id="MobiDB-lite"/>
    </source>
</evidence>
<dbReference type="FunFam" id="3.30.160.60:FF:002343">
    <property type="entry name" value="Zinc finger protein 33A"/>
    <property type="match status" value="1"/>
</dbReference>
<dbReference type="PANTHER" id="PTHR23235:SF120">
    <property type="entry name" value="KRUPPEL-LIKE FACTOR 15"/>
    <property type="match status" value="1"/>
</dbReference>
<evidence type="ECO:0000256" key="3">
    <source>
        <dbReference type="ARBA" id="ARBA00006991"/>
    </source>
</evidence>
<feature type="domain" description="KRAB" evidence="15">
    <location>
        <begin position="350"/>
        <end position="421"/>
    </location>
</feature>
<comment type="similarity">
    <text evidence="3">Belongs to the krueppel C2H2-type zinc-finger protein family.</text>
</comment>
<keyword evidence="6 12" id="KW-0863">Zinc-finger</keyword>
<evidence type="ECO:0000256" key="11">
    <source>
        <dbReference type="ARBA" id="ARBA00023242"/>
    </source>
</evidence>
<feature type="domain" description="C2H2-type" evidence="14">
    <location>
        <begin position="931"/>
        <end position="958"/>
    </location>
</feature>
<protein>
    <submittedName>
        <fullName evidence="17">Zinc finger protein 560</fullName>
    </submittedName>
</protein>
<evidence type="ECO:0000259" key="16">
    <source>
        <dbReference type="PROSITE" id="PS50833"/>
    </source>
</evidence>
<keyword evidence="11" id="KW-0539">Nucleus</keyword>
<dbReference type="PROSITE" id="PS50157">
    <property type="entry name" value="ZINC_FINGER_C2H2_2"/>
    <property type="match status" value="16"/>
</dbReference>
<dbReference type="InterPro" id="IPR007109">
    <property type="entry name" value="Brix"/>
</dbReference>
<feature type="domain" description="C2H2-type" evidence="14">
    <location>
        <begin position="819"/>
        <end position="846"/>
    </location>
</feature>
<dbReference type="InterPro" id="IPR036051">
    <property type="entry name" value="KRAB_dom_sf"/>
</dbReference>
<feature type="domain" description="C2H2-type" evidence="14">
    <location>
        <begin position="987"/>
        <end position="1014"/>
    </location>
</feature>
<dbReference type="GO" id="GO:0000978">
    <property type="term" value="F:RNA polymerase II cis-regulatory region sequence-specific DNA binding"/>
    <property type="evidence" value="ECO:0007669"/>
    <property type="project" value="TreeGrafter"/>
</dbReference>
<evidence type="ECO:0000256" key="12">
    <source>
        <dbReference type="PROSITE-ProRule" id="PRU00042"/>
    </source>
</evidence>
<reference evidence="17" key="1">
    <citation type="submission" date="2020-03" db="EMBL/GenBank/DDBJ databases">
        <title>Studies in the Genomics of Life Span.</title>
        <authorList>
            <person name="Glass D."/>
        </authorList>
    </citation>
    <scope>NUCLEOTIDE SEQUENCE</scope>
    <source>
        <strain evidence="17">SUZIE</strain>
        <tissue evidence="17">Muscle</tissue>
    </source>
</reference>
<feature type="domain" description="C2H2-type" evidence="14">
    <location>
        <begin position="903"/>
        <end position="930"/>
    </location>
</feature>
<feature type="domain" description="C2H2-type" evidence="14">
    <location>
        <begin position="847"/>
        <end position="874"/>
    </location>
</feature>
<dbReference type="Proteomes" id="UP001166674">
    <property type="component" value="Unassembled WGS sequence"/>
</dbReference>
<feature type="domain" description="KRAB" evidence="15">
    <location>
        <begin position="448"/>
        <end position="519"/>
    </location>
</feature>
<dbReference type="CDD" id="cd07765">
    <property type="entry name" value="KRAB_A-box"/>
    <property type="match status" value="3"/>
</dbReference>
<evidence type="ECO:0000256" key="6">
    <source>
        <dbReference type="ARBA" id="ARBA00022771"/>
    </source>
</evidence>
<feature type="domain" description="C2H2-type" evidence="14">
    <location>
        <begin position="735"/>
        <end position="762"/>
    </location>
</feature>
<dbReference type="FunFam" id="3.30.160.60:FF:000650">
    <property type="entry name" value="Zinc finger protein 197"/>
    <property type="match status" value="1"/>
</dbReference>
<dbReference type="SUPFAM" id="SSF109640">
    <property type="entry name" value="KRAB domain (Kruppel-associated box)"/>
    <property type="match status" value="3"/>
</dbReference>
<comment type="function">
    <text evidence="1">May be involved in transcriptional regulation.</text>
</comment>
<dbReference type="InterPro" id="IPR036236">
    <property type="entry name" value="Znf_C2H2_sf"/>
</dbReference>
<keyword evidence="9" id="KW-0238">DNA-binding</keyword>
<keyword evidence="7" id="KW-0862">Zinc</keyword>
<feature type="domain" description="C2H2-type" evidence="14">
    <location>
        <begin position="679"/>
        <end position="706"/>
    </location>
</feature>
<dbReference type="GO" id="GO:0008270">
    <property type="term" value="F:zinc ion binding"/>
    <property type="evidence" value="ECO:0007669"/>
    <property type="project" value="UniProtKB-KW"/>
</dbReference>
<dbReference type="EMBL" id="JAATJV010132214">
    <property type="protein sequence ID" value="MBZ3869069.1"/>
    <property type="molecule type" value="Genomic_DNA"/>
</dbReference>
<dbReference type="FunFam" id="3.30.160.60:FF:000184">
    <property type="entry name" value="Zinc finger protein 333"/>
    <property type="match status" value="2"/>
</dbReference>
<dbReference type="PROSITE" id="PS50833">
    <property type="entry name" value="BRIX"/>
    <property type="match status" value="1"/>
</dbReference>
<dbReference type="FunFam" id="3.30.160.60:FF:001270">
    <property type="entry name" value="zinc finger protein 583 isoform X1"/>
    <property type="match status" value="1"/>
</dbReference>
<evidence type="ECO:0000256" key="4">
    <source>
        <dbReference type="ARBA" id="ARBA00022723"/>
    </source>
</evidence>
<dbReference type="FunFam" id="3.30.160.60:FF:001498">
    <property type="entry name" value="Zinc finger protein 404"/>
    <property type="match status" value="1"/>
</dbReference>
<evidence type="ECO:0000256" key="5">
    <source>
        <dbReference type="ARBA" id="ARBA00022737"/>
    </source>
</evidence>
<feature type="domain" description="C2H2-type" evidence="14">
    <location>
        <begin position="1015"/>
        <end position="1042"/>
    </location>
</feature>
<feature type="domain" description="C2H2-type" evidence="14">
    <location>
        <begin position="875"/>
        <end position="902"/>
    </location>
</feature>
<dbReference type="SUPFAM" id="SSF57667">
    <property type="entry name" value="beta-beta-alpha zinc fingers"/>
    <property type="match status" value="10"/>
</dbReference>
<feature type="compositionally biased region" description="Low complexity" evidence="13">
    <location>
        <begin position="179"/>
        <end position="190"/>
    </location>
</feature>
<dbReference type="GO" id="GO:0000981">
    <property type="term" value="F:DNA-binding transcription factor activity, RNA polymerase II-specific"/>
    <property type="evidence" value="ECO:0007669"/>
    <property type="project" value="TreeGrafter"/>
</dbReference>
<dbReference type="PROSITE" id="PS50805">
    <property type="entry name" value="KRAB"/>
    <property type="match status" value="3"/>
</dbReference>
<organism evidence="17 18">
    <name type="scientific">Sciurus carolinensis</name>
    <name type="common">Eastern gray squirrel</name>
    <dbReference type="NCBI Taxonomy" id="30640"/>
    <lineage>
        <taxon>Eukaryota</taxon>
        <taxon>Metazoa</taxon>
        <taxon>Chordata</taxon>
        <taxon>Craniata</taxon>
        <taxon>Vertebrata</taxon>
        <taxon>Euteleostomi</taxon>
        <taxon>Mammalia</taxon>
        <taxon>Eutheria</taxon>
        <taxon>Euarchontoglires</taxon>
        <taxon>Glires</taxon>
        <taxon>Rodentia</taxon>
        <taxon>Sciuromorpha</taxon>
        <taxon>Sciuridae</taxon>
        <taxon>Sciurinae</taxon>
        <taxon>Sciurini</taxon>
        <taxon>Sciurus</taxon>
    </lineage>
</organism>
<keyword evidence="4" id="KW-0479">Metal-binding</keyword>
<feature type="domain" description="C2H2-type" evidence="14">
    <location>
        <begin position="1071"/>
        <end position="1098"/>
    </location>
</feature>
<evidence type="ECO:0000313" key="18">
    <source>
        <dbReference type="Proteomes" id="UP001166674"/>
    </source>
</evidence>
<feature type="region of interest" description="Disordered" evidence="13">
    <location>
        <begin position="103"/>
        <end position="131"/>
    </location>
</feature>